<protein>
    <submittedName>
        <fullName evidence="2">SAF domain containing protein</fullName>
    </submittedName>
</protein>
<comment type="caution">
    <text evidence="2">The sequence shown here is derived from an EMBL/GenBank/DDBJ whole genome shotgun (WGS) entry which is preliminary data.</text>
</comment>
<feature type="compositionally biased region" description="Polar residues" evidence="1">
    <location>
        <begin position="114"/>
        <end position="127"/>
    </location>
</feature>
<feature type="region of interest" description="Disordered" evidence="1">
    <location>
        <begin position="80"/>
        <end position="154"/>
    </location>
</feature>
<dbReference type="STRING" id="1437608.GCA_000771645_00312"/>
<name>A0A086ZFM2_9BIFI</name>
<evidence type="ECO:0000313" key="2">
    <source>
        <dbReference type="EMBL" id="KFI45322.1"/>
    </source>
</evidence>
<evidence type="ECO:0000313" key="3">
    <source>
        <dbReference type="Proteomes" id="UP000029108"/>
    </source>
</evidence>
<feature type="compositionally biased region" description="Basic and acidic residues" evidence="1">
    <location>
        <begin position="88"/>
        <end position="111"/>
    </location>
</feature>
<dbReference type="AlphaFoldDB" id="A0A086ZFM2"/>
<sequence>MLQTIDVPTSAALDSAIGSVGELDGDEAVAQVDIAAGQPLFRSMVSARPTVPDGHTVVEVRLSSAPDALTVGEEVSLASASGCTANDSDDHGDVSSDRSSGTEETHEETGKETSNQASDGSETSSATDDAERSDATTATGQSDEPAETKSCTLTSQAVVMAVPQTATGDGGNSDSTFRGIGDAGVVSLAMPSDDAMRVLAAQETGPVIAATRRKH</sequence>
<accession>A0A086ZFM2</accession>
<proteinExistence type="predicted"/>
<keyword evidence="3" id="KW-1185">Reference proteome</keyword>
<reference evidence="2 3" key="1">
    <citation type="submission" date="2014-03" db="EMBL/GenBank/DDBJ databases">
        <title>Genomics of Bifidobacteria.</title>
        <authorList>
            <person name="Ventura M."/>
            <person name="Milani C."/>
            <person name="Lugli G.A."/>
        </authorList>
    </citation>
    <scope>NUCLEOTIDE SEQUENCE [LARGE SCALE GENOMIC DNA]</scope>
    <source>
        <strain evidence="2 3">DSM 23969</strain>
    </source>
</reference>
<organism evidence="2 3">
    <name type="scientific">Bifidobacterium biavatii DSM 23969</name>
    <dbReference type="NCBI Taxonomy" id="1437608"/>
    <lineage>
        <taxon>Bacteria</taxon>
        <taxon>Bacillati</taxon>
        <taxon>Actinomycetota</taxon>
        <taxon>Actinomycetes</taxon>
        <taxon>Bifidobacteriales</taxon>
        <taxon>Bifidobacteriaceae</taxon>
        <taxon>Bifidobacterium</taxon>
    </lineage>
</organism>
<evidence type="ECO:0000256" key="1">
    <source>
        <dbReference type="SAM" id="MobiDB-lite"/>
    </source>
</evidence>
<dbReference type="Proteomes" id="UP000029108">
    <property type="component" value="Unassembled WGS sequence"/>
</dbReference>
<dbReference type="EMBL" id="JGYN01000042">
    <property type="protein sequence ID" value="KFI45322.1"/>
    <property type="molecule type" value="Genomic_DNA"/>
</dbReference>
<gene>
    <name evidence="2" type="ORF">BBIA_2473</name>
</gene>